<dbReference type="AlphaFoldDB" id="D0WC68"/>
<dbReference type="Proteomes" id="UP000003843">
    <property type="component" value="Unassembled WGS sequence"/>
</dbReference>
<gene>
    <name evidence="1" type="ORF">NEILACOT_05148</name>
</gene>
<reference evidence="1 2" key="1">
    <citation type="submission" date="2009-10" db="EMBL/GenBank/DDBJ databases">
        <authorList>
            <person name="Weinstock G."/>
            <person name="Sodergren E."/>
            <person name="Clifton S."/>
            <person name="Fulton L."/>
            <person name="Fulton B."/>
            <person name="Courtney L."/>
            <person name="Fronick C."/>
            <person name="Harrison M."/>
            <person name="Strong C."/>
            <person name="Farmer C."/>
            <person name="Delahaunty K."/>
            <person name="Markovic C."/>
            <person name="Hall O."/>
            <person name="Minx P."/>
            <person name="Tomlinson C."/>
            <person name="Mitreva M."/>
            <person name="Nelson J."/>
            <person name="Hou S."/>
            <person name="Wollam A."/>
            <person name="Pepin K.H."/>
            <person name="Johnson M."/>
            <person name="Bhonagiri V."/>
            <person name="Nash W.E."/>
            <person name="Warren W."/>
            <person name="Chinwalla A."/>
            <person name="Mardis E.R."/>
            <person name="Wilson R.K."/>
        </authorList>
    </citation>
    <scope>NUCLEOTIDE SEQUENCE [LARGE SCALE GENOMIC DNA]</scope>
    <source>
        <strain evidence="1 2">ATCC 23970</strain>
    </source>
</reference>
<evidence type="ECO:0000313" key="2">
    <source>
        <dbReference type="Proteomes" id="UP000003843"/>
    </source>
</evidence>
<dbReference type="EMBL" id="ACEQ02000029">
    <property type="protein sequence ID" value="EEZ74845.1"/>
    <property type="molecule type" value="Genomic_DNA"/>
</dbReference>
<protein>
    <submittedName>
        <fullName evidence="1">Uncharacterized protein</fullName>
    </submittedName>
</protein>
<proteinExistence type="predicted"/>
<sequence length="48" mass="5367">MDILGFSIFAMDNFSLFQGVPTDLQTSFPHSFAPSETNPFCYNTGLPY</sequence>
<organism evidence="1 2">
    <name type="scientific">Neisseria lactamica ATCC 23970</name>
    <dbReference type="NCBI Taxonomy" id="546265"/>
    <lineage>
        <taxon>Bacteria</taxon>
        <taxon>Pseudomonadati</taxon>
        <taxon>Pseudomonadota</taxon>
        <taxon>Betaproteobacteria</taxon>
        <taxon>Neisseriales</taxon>
        <taxon>Neisseriaceae</taxon>
        <taxon>Neisseria</taxon>
    </lineage>
</organism>
<comment type="caution">
    <text evidence="1">The sequence shown here is derived from an EMBL/GenBank/DDBJ whole genome shotgun (WGS) entry which is preliminary data.</text>
</comment>
<name>D0WC68_NEILA</name>
<evidence type="ECO:0000313" key="1">
    <source>
        <dbReference type="EMBL" id="EEZ74845.1"/>
    </source>
</evidence>
<accession>D0WC68</accession>